<name>A0ABV2H721_9HYPH</name>
<evidence type="ECO:0000313" key="4">
    <source>
        <dbReference type="Proteomes" id="UP001549031"/>
    </source>
</evidence>
<dbReference type="PANTHER" id="PTHR48107:SF16">
    <property type="entry name" value="NADPH-DEPENDENT ALDEHYDE REDUCTASE 1, CHLOROPLASTIC"/>
    <property type="match status" value="1"/>
</dbReference>
<dbReference type="PANTHER" id="PTHR48107">
    <property type="entry name" value="NADPH-DEPENDENT ALDEHYDE REDUCTASE-LIKE PROTEIN, CHLOROPLASTIC-RELATED"/>
    <property type="match status" value="1"/>
</dbReference>
<dbReference type="PRINTS" id="PR00080">
    <property type="entry name" value="SDRFAMILY"/>
</dbReference>
<keyword evidence="2" id="KW-0560">Oxidoreductase</keyword>
<evidence type="ECO:0000313" key="3">
    <source>
        <dbReference type="EMBL" id="MET3586338.1"/>
    </source>
</evidence>
<evidence type="ECO:0000256" key="1">
    <source>
        <dbReference type="ARBA" id="ARBA00006484"/>
    </source>
</evidence>
<dbReference type="SUPFAM" id="SSF51735">
    <property type="entry name" value="NAD(P)-binding Rossmann-fold domains"/>
    <property type="match status" value="1"/>
</dbReference>
<dbReference type="Pfam" id="PF13561">
    <property type="entry name" value="adh_short_C2"/>
    <property type="match status" value="1"/>
</dbReference>
<dbReference type="Gene3D" id="3.40.50.720">
    <property type="entry name" value="NAD(P)-binding Rossmann-like Domain"/>
    <property type="match status" value="1"/>
</dbReference>
<comment type="caution">
    <text evidence="3">The sequence shown here is derived from an EMBL/GenBank/DDBJ whole genome shotgun (WGS) entry which is preliminary data.</text>
</comment>
<sequence length="150" mass="15590">MADLTTEQLDNTLKTNVYAMFWITQAALPHLQPNSTIINTTSVVAYDPPENLLDYSATKAAIENFTKGLAKQVATKGMRVNGVAPGPFWTPLQPSGGQPIEALTHFGASTPLGRPGQPAELAGIYVLLASPGSSYSTGQIFGATGGSGGP</sequence>
<dbReference type="InterPro" id="IPR036291">
    <property type="entry name" value="NAD(P)-bd_dom_sf"/>
</dbReference>
<evidence type="ECO:0000256" key="2">
    <source>
        <dbReference type="ARBA" id="ARBA00023002"/>
    </source>
</evidence>
<comment type="similarity">
    <text evidence="1">Belongs to the short-chain dehydrogenases/reductases (SDR) family.</text>
</comment>
<dbReference type="PROSITE" id="PS00061">
    <property type="entry name" value="ADH_SHORT"/>
    <property type="match status" value="1"/>
</dbReference>
<gene>
    <name evidence="3" type="ORF">ABID21_002455</name>
</gene>
<dbReference type="InterPro" id="IPR020904">
    <property type="entry name" value="Sc_DH/Rdtase_CS"/>
</dbReference>
<reference evidence="3 4" key="1">
    <citation type="submission" date="2024-06" db="EMBL/GenBank/DDBJ databases">
        <title>Genomic Encyclopedia of Type Strains, Phase IV (KMG-IV): sequencing the most valuable type-strain genomes for metagenomic binning, comparative biology and taxonomic classification.</title>
        <authorList>
            <person name="Goeker M."/>
        </authorList>
    </citation>
    <scope>NUCLEOTIDE SEQUENCE [LARGE SCALE GENOMIC DNA]</scope>
    <source>
        <strain evidence="3 4">DSM 105042</strain>
    </source>
</reference>
<dbReference type="InterPro" id="IPR002347">
    <property type="entry name" value="SDR_fam"/>
</dbReference>
<organism evidence="3 4">
    <name type="scientific">Pseudorhizobium tarimense</name>
    <dbReference type="NCBI Taxonomy" id="1079109"/>
    <lineage>
        <taxon>Bacteria</taxon>
        <taxon>Pseudomonadati</taxon>
        <taxon>Pseudomonadota</taxon>
        <taxon>Alphaproteobacteria</taxon>
        <taxon>Hyphomicrobiales</taxon>
        <taxon>Rhizobiaceae</taxon>
        <taxon>Rhizobium/Agrobacterium group</taxon>
        <taxon>Pseudorhizobium</taxon>
    </lineage>
</organism>
<dbReference type="EMBL" id="JBEPLJ010000008">
    <property type="protein sequence ID" value="MET3586338.1"/>
    <property type="molecule type" value="Genomic_DNA"/>
</dbReference>
<dbReference type="PRINTS" id="PR00081">
    <property type="entry name" value="GDHRDH"/>
</dbReference>
<keyword evidence="4" id="KW-1185">Reference proteome</keyword>
<accession>A0ABV2H721</accession>
<protein>
    <submittedName>
        <fullName evidence="3">NAD(P)-dependent dehydrogenase (Short-subunit alcohol dehydrogenase family)</fullName>
    </submittedName>
</protein>
<proteinExistence type="inferred from homology"/>
<dbReference type="Proteomes" id="UP001549031">
    <property type="component" value="Unassembled WGS sequence"/>
</dbReference>